<reference evidence="1 2" key="2">
    <citation type="submission" date="2018-11" db="EMBL/GenBank/DDBJ databases">
        <authorList>
            <consortium name="Pathogen Informatics"/>
        </authorList>
    </citation>
    <scope>NUCLEOTIDE SEQUENCE [LARGE SCALE GENOMIC DNA]</scope>
    <source>
        <strain evidence="1 2">Egypt</strain>
    </source>
</reference>
<reference evidence="3" key="1">
    <citation type="submission" date="2016-06" db="UniProtKB">
        <authorList>
            <consortium name="WormBaseParasite"/>
        </authorList>
    </citation>
    <scope>IDENTIFICATION</scope>
</reference>
<accession>A0A183ARN2</accession>
<dbReference type="GO" id="GO:0031462">
    <property type="term" value="C:Cul2-RING ubiquitin ligase complex"/>
    <property type="evidence" value="ECO:0007669"/>
    <property type="project" value="TreeGrafter"/>
</dbReference>
<dbReference type="Proteomes" id="UP000272942">
    <property type="component" value="Unassembled WGS sequence"/>
</dbReference>
<gene>
    <name evidence="1" type="ORF">ECPE_LOCUS9617</name>
</gene>
<dbReference type="WBParaSite" id="ECPE_0000964701-mRNA-1">
    <property type="protein sequence ID" value="ECPE_0000964701-mRNA-1"/>
    <property type="gene ID" value="ECPE_0000964701"/>
</dbReference>
<dbReference type="PANTHER" id="PTHR22619:SF0">
    <property type="entry name" value="ZINC FINGER SWIM DOMAIN-CONTAINING PROTEIN 6-LIKE PROTEIN"/>
    <property type="match status" value="1"/>
</dbReference>
<proteinExistence type="predicted"/>
<dbReference type="OrthoDB" id="10013584at2759"/>
<dbReference type="AlphaFoldDB" id="A0A183ARN2"/>
<protein>
    <submittedName>
        <fullName evidence="3">SWIM-type domain-containing protein</fullName>
    </submittedName>
</protein>
<keyword evidence="2" id="KW-1185">Reference proteome</keyword>
<evidence type="ECO:0000313" key="3">
    <source>
        <dbReference type="WBParaSite" id="ECPE_0000964701-mRNA-1"/>
    </source>
</evidence>
<organism evidence="3">
    <name type="scientific">Echinostoma caproni</name>
    <dbReference type="NCBI Taxonomy" id="27848"/>
    <lineage>
        <taxon>Eukaryota</taxon>
        <taxon>Metazoa</taxon>
        <taxon>Spiralia</taxon>
        <taxon>Lophotrochozoa</taxon>
        <taxon>Platyhelminthes</taxon>
        <taxon>Trematoda</taxon>
        <taxon>Digenea</taxon>
        <taxon>Plagiorchiida</taxon>
        <taxon>Echinostomata</taxon>
        <taxon>Echinostomatoidea</taxon>
        <taxon>Echinostomatidae</taxon>
        <taxon>Echinostoma</taxon>
    </lineage>
</organism>
<dbReference type="PANTHER" id="PTHR22619">
    <property type="entry name" value="ZINC FINGER SWIM DOMAIN CONTAINING PROTEIN 4, 5, 6"/>
    <property type="match status" value="1"/>
</dbReference>
<name>A0A183ARN2_9TREM</name>
<evidence type="ECO:0000313" key="2">
    <source>
        <dbReference type="Proteomes" id="UP000272942"/>
    </source>
</evidence>
<sequence>MKHRLDGCSSPPSFKLRRLDQGSSVVSSDRHSVATLLDLSARVVAEFLPFEYVEKTLVHVPEPVQEKIIYHSFPRRDSDIYTYASFHSKSEKGRDKIPYYEGLEYFQNDCVENVIQIGFHLTGSVKQPPYRRKYYSFKFIIFRRCKIISVCCDCGNKGLSWCPHVVALALYRIRQPHLVDYRSPISGNFIKLFRWFHVHALWRIILPSRKLNHSFSFQTIFCH</sequence>
<evidence type="ECO:0000313" key="1">
    <source>
        <dbReference type="EMBL" id="VDP85678.1"/>
    </source>
</evidence>
<dbReference type="EMBL" id="UZAN01047696">
    <property type="protein sequence ID" value="VDP85678.1"/>
    <property type="molecule type" value="Genomic_DNA"/>
</dbReference>